<dbReference type="EMBL" id="ML979140">
    <property type="protein sequence ID" value="KAF1912575.1"/>
    <property type="molecule type" value="Genomic_DNA"/>
</dbReference>
<keyword evidence="3" id="KW-1185">Reference proteome</keyword>
<evidence type="ECO:0000313" key="3">
    <source>
        <dbReference type="Proteomes" id="UP000800096"/>
    </source>
</evidence>
<dbReference type="AlphaFoldDB" id="A0A6A5QAP3"/>
<keyword evidence="1" id="KW-0732">Signal</keyword>
<dbReference type="PROSITE" id="PS51257">
    <property type="entry name" value="PROKAR_LIPOPROTEIN"/>
    <property type="match status" value="1"/>
</dbReference>
<feature type="chain" id="PRO_5025488298" evidence="1">
    <location>
        <begin position="22"/>
        <end position="53"/>
    </location>
</feature>
<accession>A0A6A5QAP3</accession>
<reference evidence="2" key="1">
    <citation type="journal article" date="2020" name="Stud. Mycol.">
        <title>101 Dothideomycetes genomes: a test case for predicting lifestyles and emergence of pathogens.</title>
        <authorList>
            <person name="Haridas S."/>
            <person name="Albert R."/>
            <person name="Binder M."/>
            <person name="Bloem J."/>
            <person name="Labutti K."/>
            <person name="Salamov A."/>
            <person name="Andreopoulos B."/>
            <person name="Baker S."/>
            <person name="Barry K."/>
            <person name="Bills G."/>
            <person name="Bluhm B."/>
            <person name="Cannon C."/>
            <person name="Castanera R."/>
            <person name="Culley D."/>
            <person name="Daum C."/>
            <person name="Ezra D."/>
            <person name="Gonzalez J."/>
            <person name="Henrissat B."/>
            <person name="Kuo A."/>
            <person name="Liang C."/>
            <person name="Lipzen A."/>
            <person name="Lutzoni F."/>
            <person name="Magnuson J."/>
            <person name="Mondo S."/>
            <person name="Nolan M."/>
            <person name="Ohm R."/>
            <person name="Pangilinan J."/>
            <person name="Park H.-J."/>
            <person name="Ramirez L."/>
            <person name="Alfaro M."/>
            <person name="Sun H."/>
            <person name="Tritt A."/>
            <person name="Yoshinaga Y."/>
            <person name="Zwiers L.-H."/>
            <person name="Turgeon B."/>
            <person name="Goodwin S."/>
            <person name="Spatafora J."/>
            <person name="Crous P."/>
            <person name="Grigoriev I."/>
        </authorList>
    </citation>
    <scope>NUCLEOTIDE SEQUENCE</scope>
    <source>
        <strain evidence="2">HMLAC05119</strain>
    </source>
</reference>
<sequence length="53" mass="6195">MKTVVFCTCLMGLSCLRLVHLRNSRESQVILRPPPICNSYWHVNRPWVVPRST</sequence>
<feature type="signal peptide" evidence="1">
    <location>
        <begin position="1"/>
        <end position="21"/>
    </location>
</feature>
<proteinExistence type="predicted"/>
<evidence type="ECO:0000313" key="2">
    <source>
        <dbReference type="EMBL" id="KAF1912575.1"/>
    </source>
</evidence>
<protein>
    <submittedName>
        <fullName evidence="2">Uncharacterized protein</fullName>
    </submittedName>
</protein>
<name>A0A6A5QAP3_AMPQU</name>
<dbReference type="Proteomes" id="UP000800096">
    <property type="component" value="Unassembled WGS sequence"/>
</dbReference>
<evidence type="ECO:0000256" key="1">
    <source>
        <dbReference type="SAM" id="SignalP"/>
    </source>
</evidence>
<gene>
    <name evidence="2" type="ORF">BDU57DRAFT_522933</name>
</gene>
<organism evidence="2 3">
    <name type="scientific">Ampelomyces quisqualis</name>
    <name type="common">Powdery mildew agent</name>
    <dbReference type="NCBI Taxonomy" id="50730"/>
    <lineage>
        <taxon>Eukaryota</taxon>
        <taxon>Fungi</taxon>
        <taxon>Dikarya</taxon>
        <taxon>Ascomycota</taxon>
        <taxon>Pezizomycotina</taxon>
        <taxon>Dothideomycetes</taxon>
        <taxon>Pleosporomycetidae</taxon>
        <taxon>Pleosporales</taxon>
        <taxon>Pleosporineae</taxon>
        <taxon>Phaeosphaeriaceae</taxon>
        <taxon>Ampelomyces</taxon>
    </lineage>
</organism>